<evidence type="ECO:0000256" key="2">
    <source>
        <dbReference type="ARBA" id="ARBA00022884"/>
    </source>
</evidence>
<evidence type="ECO:0000256" key="3">
    <source>
        <dbReference type="PROSITE-ProRule" id="PRU00176"/>
    </source>
</evidence>
<dbReference type="InterPro" id="IPR000504">
    <property type="entry name" value="RRM_dom"/>
</dbReference>
<evidence type="ECO:0000259" key="5">
    <source>
        <dbReference type="PROSITE" id="PS50102"/>
    </source>
</evidence>
<dbReference type="GeneID" id="40320218"/>
<accession>A0A422P296</accession>
<protein>
    <submittedName>
        <fullName evidence="6">Putative RNA binding protein</fullName>
    </submittedName>
</protein>
<feature type="compositionally biased region" description="Basic and acidic residues" evidence="4">
    <location>
        <begin position="388"/>
        <end position="399"/>
    </location>
</feature>
<dbReference type="FunFam" id="3.30.70.330:FF:001177">
    <property type="entry name" value="Putative RNA binding protein"/>
    <property type="match status" value="1"/>
</dbReference>
<dbReference type="PANTHER" id="PTHR23236">
    <property type="entry name" value="EUKARYOTIC TRANSLATION INITIATION FACTOR 4B/4H"/>
    <property type="match status" value="1"/>
</dbReference>
<organism evidence="6 7">
    <name type="scientific">Trypanosoma conorhini</name>
    <dbReference type="NCBI Taxonomy" id="83891"/>
    <lineage>
        <taxon>Eukaryota</taxon>
        <taxon>Discoba</taxon>
        <taxon>Euglenozoa</taxon>
        <taxon>Kinetoplastea</taxon>
        <taxon>Metakinetoplastina</taxon>
        <taxon>Trypanosomatida</taxon>
        <taxon>Trypanosomatidae</taxon>
        <taxon>Trypanosoma</taxon>
    </lineage>
</organism>
<name>A0A422P296_9TRYP</name>
<dbReference type="AlphaFoldDB" id="A0A422P296"/>
<evidence type="ECO:0000256" key="1">
    <source>
        <dbReference type="ARBA" id="ARBA00022737"/>
    </source>
</evidence>
<comment type="caution">
    <text evidence="6">The sequence shown here is derived from an EMBL/GenBank/DDBJ whole genome shotgun (WGS) entry which is preliminary data.</text>
</comment>
<dbReference type="InterPro" id="IPR012677">
    <property type="entry name" value="Nucleotide-bd_a/b_plait_sf"/>
</dbReference>
<dbReference type="SUPFAM" id="SSF54928">
    <property type="entry name" value="RNA-binding domain, RBD"/>
    <property type="match status" value="2"/>
</dbReference>
<proteinExistence type="predicted"/>
<feature type="domain" description="RRM" evidence="5">
    <location>
        <begin position="129"/>
        <end position="233"/>
    </location>
</feature>
<evidence type="ECO:0000313" key="7">
    <source>
        <dbReference type="Proteomes" id="UP000284403"/>
    </source>
</evidence>
<feature type="compositionally biased region" description="Basic residues" evidence="4">
    <location>
        <begin position="409"/>
        <end position="419"/>
    </location>
</feature>
<dbReference type="PROSITE" id="PS50102">
    <property type="entry name" value="RRM"/>
    <property type="match status" value="2"/>
</dbReference>
<dbReference type="InterPro" id="IPR035979">
    <property type="entry name" value="RBD_domain_sf"/>
</dbReference>
<keyword evidence="7" id="KW-1185">Reference proteome</keyword>
<sequence>MSLTAELFGSPGPSSTTAGVTHAAGAPKGASGLFEPVKKAAFDLFALAPQVKKATRKEKQRLRLQEIAAPRKGTHKTDDATERDAEDDVFKTVLLTEETKERATTEKQRKASKQHLRHALHDNKEEESRTVFVGNLVNDVKRRTIEKVFKNCGTIECVRVRAQALESGEEEGRSKGKSVGRAIRVLRGEIKKGDQYSAVAYVLFKDGASVAKALEQNGVMVDGRHIVVTAMDAESRAYAPETSVFIGNIAYDTNEEMVWNFFLEKGVGDVRRVRLVRDRDTGSCKGFGYVEFHAPASVSRAIATRGSLLNGREVRIVHVQKSKAVTATKASRREKRRREEQATTNPLHGGGTKNKKARLEERGPRRQANAEGEFAWMGVVTNPRKKIPKDLRPLVEGKKSRPSSGPRAPVKRKMRNPEK</sequence>
<feature type="domain" description="RRM" evidence="5">
    <location>
        <begin position="242"/>
        <end position="324"/>
    </location>
</feature>
<dbReference type="OrthoDB" id="442677at2759"/>
<dbReference type="SMART" id="SM00360">
    <property type="entry name" value="RRM"/>
    <property type="match status" value="2"/>
</dbReference>
<evidence type="ECO:0000313" key="6">
    <source>
        <dbReference type="EMBL" id="RNF11794.1"/>
    </source>
</evidence>
<feature type="region of interest" description="Disordered" evidence="4">
    <location>
        <begin position="1"/>
        <end position="29"/>
    </location>
</feature>
<dbReference type="PANTHER" id="PTHR23236:SF119">
    <property type="entry name" value="NUCLEAR RNA-BINDING PROTEIN SART-3"/>
    <property type="match status" value="1"/>
</dbReference>
<dbReference type="RefSeq" id="XP_029226434.1">
    <property type="nucleotide sequence ID" value="XM_029373482.1"/>
</dbReference>
<dbReference type="Pfam" id="PF00076">
    <property type="entry name" value="RRM_1"/>
    <property type="match status" value="1"/>
</dbReference>
<feature type="region of interest" description="Disordered" evidence="4">
    <location>
        <begin position="66"/>
        <end position="85"/>
    </location>
</feature>
<dbReference type="Gene3D" id="3.30.70.330">
    <property type="match status" value="2"/>
</dbReference>
<keyword evidence="1" id="KW-0677">Repeat</keyword>
<reference evidence="6 7" key="1">
    <citation type="journal article" date="2018" name="BMC Genomics">
        <title>Genomic comparison of Trypanosoma conorhini and Trypanosoma rangeli to Trypanosoma cruzi strains of high and low virulence.</title>
        <authorList>
            <person name="Bradwell K.R."/>
            <person name="Koparde V.N."/>
            <person name="Matveyev A.V."/>
            <person name="Serrano M.G."/>
            <person name="Alves J.M."/>
            <person name="Parikh H."/>
            <person name="Huang B."/>
            <person name="Lee V."/>
            <person name="Espinosa-Alvarez O."/>
            <person name="Ortiz P.A."/>
            <person name="Costa-Martins A.G."/>
            <person name="Teixeira M.M."/>
            <person name="Buck G.A."/>
        </authorList>
    </citation>
    <scope>NUCLEOTIDE SEQUENCE [LARGE SCALE GENOMIC DNA]</scope>
    <source>
        <strain evidence="6 7">025E</strain>
    </source>
</reference>
<dbReference type="Proteomes" id="UP000284403">
    <property type="component" value="Unassembled WGS sequence"/>
</dbReference>
<keyword evidence="2 3" id="KW-0694">RNA-binding</keyword>
<evidence type="ECO:0000256" key="4">
    <source>
        <dbReference type="SAM" id="MobiDB-lite"/>
    </source>
</evidence>
<feature type="region of interest" description="Disordered" evidence="4">
    <location>
        <begin position="325"/>
        <end position="419"/>
    </location>
</feature>
<dbReference type="EMBL" id="MKKU01000453">
    <property type="protein sequence ID" value="RNF11794.1"/>
    <property type="molecule type" value="Genomic_DNA"/>
</dbReference>
<dbReference type="GO" id="GO:0003723">
    <property type="term" value="F:RNA binding"/>
    <property type="evidence" value="ECO:0007669"/>
    <property type="project" value="UniProtKB-UniRule"/>
</dbReference>
<gene>
    <name evidence="6" type="ORF">Tco025E_06607</name>
</gene>